<dbReference type="EMBL" id="BLWD01000002">
    <property type="protein sequence ID" value="GFN09405.1"/>
    <property type="molecule type" value="Genomic_DNA"/>
</dbReference>
<evidence type="ECO:0000313" key="2">
    <source>
        <dbReference type="Proteomes" id="UP000498740"/>
    </source>
</evidence>
<protein>
    <submittedName>
        <fullName evidence="1">Uncharacterized protein</fullName>
    </submittedName>
</protein>
<organism evidence="1 2">
    <name type="scientific">Streptomyces microflavus</name>
    <name type="common">Streptomyces lipmanii</name>
    <dbReference type="NCBI Taxonomy" id="1919"/>
    <lineage>
        <taxon>Bacteria</taxon>
        <taxon>Bacillati</taxon>
        <taxon>Actinomycetota</taxon>
        <taxon>Actinomycetes</taxon>
        <taxon>Kitasatosporales</taxon>
        <taxon>Streptomycetaceae</taxon>
        <taxon>Streptomyces</taxon>
    </lineage>
</organism>
<evidence type="ECO:0000313" key="1">
    <source>
        <dbReference type="EMBL" id="GFN09405.1"/>
    </source>
</evidence>
<dbReference type="Proteomes" id="UP000498740">
    <property type="component" value="Unassembled WGS sequence"/>
</dbReference>
<proteinExistence type="predicted"/>
<comment type="caution">
    <text evidence="1">The sequence shown here is derived from an EMBL/GenBank/DDBJ whole genome shotgun (WGS) entry which is preliminary data.</text>
</comment>
<name>A0A7J0D5Z0_STRMI</name>
<dbReference type="AlphaFoldDB" id="A0A7J0D5Z0"/>
<sequence length="61" mass="6135">MERGGPPPRGTLIGPSPGTAASLVISIPFGPMAPDNVTLLRATADAHDRVDAGGRDASRVA</sequence>
<reference evidence="1 2" key="1">
    <citation type="submission" date="2020-05" db="EMBL/GenBank/DDBJ databases">
        <title>Whole genome shotgun sequence of Streptomyces microflavus NBRC 13062.</title>
        <authorList>
            <person name="Komaki H."/>
            <person name="Tamura T."/>
        </authorList>
    </citation>
    <scope>NUCLEOTIDE SEQUENCE [LARGE SCALE GENOMIC DNA]</scope>
    <source>
        <strain evidence="1 2">NBRC 13062</strain>
    </source>
</reference>
<accession>A0A7J0D5Z0</accession>
<gene>
    <name evidence="1" type="ORF">Smic_79610</name>
</gene>